<dbReference type="AlphaFoldDB" id="A2DVH8"/>
<feature type="region of interest" description="Disordered" evidence="2">
    <location>
        <begin position="171"/>
        <end position="206"/>
    </location>
</feature>
<organism evidence="3 4">
    <name type="scientific">Trichomonas vaginalis (strain ATCC PRA-98 / G3)</name>
    <dbReference type="NCBI Taxonomy" id="412133"/>
    <lineage>
        <taxon>Eukaryota</taxon>
        <taxon>Metamonada</taxon>
        <taxon>Parabasalia</taxon>
        <taxon>Trichomonadida</taxon>
        <taxon>Trichomonadidae</taxon>
        <taxon>Trichomonas</taxon>
    </lineage>
</organism>
<reference evidence="3" key="1">
    <citation type="submission" date="2006-10" db="EMBL/GenBank/DDBJ databases">
        <authorList>
            <person name="Amadeo P."/>
            <person name="Zhao Q."/>
            <person name="Wortman J."/>
            <person name="Fraser-Liggett C."/>
            <person name="Carlton J."/>
        </authorList>
    </citation>
    <scope>NUCLEOTIDE SEQUENCE</scope>
    <source>
        <strain evidence="3">G3</strain>
    </source>
</reference>
<name>A2DVH8_TRIV3</name>
<dbReference type="RefSeq" id="XP_001327743.1">
    <property type="nucleotide sequence ID" value="XM_001327708.1"/>
</dbReference>
<dbReference type="VEuPathDB" id="TrichDB:TVAG_495350"/>
<protein>
    <submittedName>
        <fullName evidence="3">Uncharacterized protein</fullName>
    </submittedName>
</protein>
<evidence type="ECO:0000313" key="3">
    <source>
        <dbReference type="EMBL" id="EAY15520.1"/>
    </source>
</evidence>
<feature type="region of interest" description="Disordered" evidence="2">
    <location>
        <begin position="236"/>
        <end position="298"/>
    </location>
</feature>
<keyword evidence="1" id="KW-0175">Coiled coil</keyword>
<feature type="compositionally biased region" description="Acidic residues" evidence="2">
    <location>
        <begin position="180"/>
        <end position="196"/>
    </location>
</feature>
<reference evidence="3" key="2">
    <citation type="journal article" date="2007" name="Science">
        <title>Draft genome sequence of the sexually transmitted pathogen Trichomonas vaginalis.</title>
        <authorList>
            <person name="Carlton J.M."/>
            <person name="Hirt R.P."/>
            <person name="Silva J.C."/>
            <person name="Delcher A.L."/>
            <person name="Schatz M."/>
            <person name="Zhao Q."/>
            <person name="Wortman J.R."/>
            <person name="Bidwell S.L."/>
            <person name="Alsmark U.C.M."/>
            <person name="Besteiro S."/>
            <person name="Sicheritz-Ponten T."/>
            <person name="Noel C.J."/>
            <person name="Dacks J.B."/>
            <person name="Foster P.G."/>
            <person name="Simillion C."/>
            <person name="Van de Peer Y."/>
            <person name="Miranda-Saavedra D."/>
            <person name="Barton G.J."/>
            <person name="Westrop G.D."/>
            <person name="Mueller S."/>
            <person name="Dessi D."/>
            <person name="Fiori P.L."/>
            <person name="Ren Q."/>
            <person name="Paulsen I."/>
            <person name="Zhang H."/>
            <person name="Bastida-Corcuera F.D."/>
            <person name="Simoes-Barbosa A."/>
            <person name="Brown M.T."/>
            <person name="Hayes R.D."/>
            <person name="Mukherjee M."/>
            <person name="Okumura C.Y."/>
            <person name="Schneider R."/>
            <person name="Smith A.J."/>
            <person name="Vanacova S."/>
            <person name="Villalvazo M."/>
            <person name="Haas B.J."/>
            <person name="Pertea M."/>
            <person name="Feldblyum T.V."/>
            <person name="Utterback T.R."/>
            <person name="Shu C.L."/>
            <person name="Osoegawa K."/>
            <person name="de Jong P.J."/>
            <person name="Hrdy I."/>
            <person name="Horvathova L."/>
            <person name="Zubacova Z."/>
            <person name="Dolezal P."/>
            <person name="Malik S.B."/>
            <person name="Logsdon J.M. Jr."/>
            <person name="Henze K."/>
            <person name="Gupta A."/>
            <person name="Wang C.C."/>
            <person name="Dunne R.L."/>
            <person name="Upcroft J.A."/>
            <person name="Upcroft P."/>
            <person name="White O."/>
            <person name="Salzberg S.L."/>
            <person name="Tang P."/>
            <person name="Chiu C.-H."/>
            <person name="Lee Y.-S."/>
            <person name="Embley T.M."/>
            <person name="Coombs G.H."/>
            <person name="Mottram J.C."/>
            <person name="Tachezy J."/>
            <person name="Fraser-Liggett C.M."/>
            <person name="Johnson P.J."/>
        </authorList>
    </citation>
    <scope>NUCLEOTIDE SEQUENCE [LARGE SCALE GENOMIC DNA]</scope>
    <source>
        <strain evidence="3">G3</strain>
    </source>
</reference>
<gene>
    <name evidence="3" type="ORF">TVAG_495350</name>
</gene>
<sequence length="298" mass="34539">MSNQDLSGSQNPHLQLKKYVDRSGAKNHLEAFYVSEIAKAAYKFNKKRLQTTITVEDTVPFAICNRMVQDFFKKHPEIKLTKDIMRIEQKDQDITFTNRGSYRKLQFKHDFMIVKELLQWNDTVKEERIRLESEREQAEKQKQAAEDLRLQNEEEEKRRLKQLEIEKAWKEDHKEKQEEPNEIEYDEVPDEEEEAEREEKKERAKSVKIITTERAASLEGGSWGEPTIRIIQKTPASLLPAGSRNPPLSRGPKSPNAKSVMQVSFPAGSVYGGSRGEARSVASSTMRRRIKPPINQNQ</sequence>
<dbReference type="VEuPathDB" id="TrichDB:TVAGG3_0275360"/>
<evidence type="ECO:0000313" key="4">
    <source>
        <dbReference type="Proteomes" id="UP000001542"/>
    </source>
</evidence>
<evidence type="ECO:0000256" key="1">
    <source>
        <dbReference type="SAM" id="Coils"/>
    </source>
</evidence>
<dbReference type="InParanoid" id="A2DVH8"/>
<accession>A2DVH8</accession>
<evidence type="ECO:0000256" key="2">
    <source>
        <dbReference type="SAM" id="MobiDB-lite"/>
    </source>
</evidence>
<feature type="coiled-coil region" evidence="1">
    <location>
        <begin position="121"/>
        <end position="163"/>
    </location>
</feature>
<dbReference type="EMBL" id="DS113254">
    <property type="protein sequence ID" value="EAY15520.1"/>
    <property type="molecule type" value="Genomic_DNA"/>
</dbReference>
<dbReference type="SMR" id="A2DVH8"/>
<dbReference type="Proteomes" id="UP000001542">
    <property type="component" value="Unassembled WGS sequence"/>
</dbReference>
<keyword evidence="4" id="KW-1185">Reference proteome</keyword>
<proteinExistence type="predicted"/>
<dbReference type="KEGG" id="tva:4773532"/>